<dbReference type="STRING" id="1670800.BSQ44_04000"/>
<dbReference type="AlphaFoldDB" id="A0A1L3SMS3"/>
<accession>A0A1L3SMS3</accession>
<dbReference type="KEGG" id="meso:BSQ44_04000"/>
<keyword evidence="4" id="KW-1185">Reference proteome</keyword>
<sequence length="1170" mass="124025">MAILVAVGGAALGSAVGLGWQAGWLVGSVVGSLLFPAKGQNVTTEGPRLGDLTVSSSAYGASIPIGYGTLRMAGNMIWSSGIREQQNVTRTRSGGKGGGGRSTQTSISYSYFASFALSFGEGPAEDVLRIWADGKLIYDKTGSSPDVAKPNLRFRLHRGSESQLPDPLIEAHVGAGRAPAHRGLCVIVFEDLALADFGNRIPNITAEITYRRAAQQPYQLLDFITTGEGGYFGSYQISDLAIDWRRGYGYFVSSSSNAEAAGIRRFNLRTMAEDRQARMTDVAAVTPNNFPSTLFCGEDGHLYLTVGSGNSRPIIRVEPNALKEVGRFGFTSTGLSNTTTRFVTTTWLGMISAYGPSGRADFLLTGSLFNDIGLLRADSMGYIWGAGQTVTESRVRGAIGGAVGEGYGDGWILASATSSSLNHTSLGLYRIRVSAFAQYESLTGQSLGVTFEKVASFTPAQIEAGATGFFSDAGGLTYDATDDSVIFQITMSNGGTAGTIYAIKWRADTGIVWKTAVPHKINYEGPFFGQSRLRGQRWTLMRSTRVVQLDTATGAIVLNEIWPGAVSEQGAQVYDAVTDTHLVRGSSGWARLFLNRGGGEGEALSSIVADLCGRAGLGLADIDVAELTPSVPGYVIGRQTTVRGAIEPLAQAFFFDAAESDDTLRFRNRGRAPVATIPAEYLVPLDSQTGESWRERRTQEVELPERVAVVYMDRDADYQQGTQSEKRASLPLPTMHSRNQASLELALAIDATTAKRIAAKTLYSAWIERSAYEAELPPDWLRLDPTDVVDVVFAAGSTFRTRINRLDVGADFSLAVKGVSETAATYVSSVVADGGSGKPIQLVGANAATRLILPDLPLLRDVDDAGGAGSRVYYLMAGFGGPGWPGAALYRSADGSAWAQVGRALSEAAWGATANALGSPRSPFGTDDENSLTVFMTTGGERLESVTQDALVNGANAALVLKANGEPEIIQFREVTLNPDGSYTLTGLLRGRRGTDVFVDGHAAGEVFALLDPDDVETLVTALGDLGLPRSWRAVGFGTLFEDAETLVQSHGGRDLKPYAPWNVRAIPSGAPANITLSWVRRTRIGGELKDGTGLVPFGEASEAYEVDILDGPGGAVKRTLASASPSVVYANADILADFGVVPAALSVAVYQLSAVGGRGFPRAVTLEIA</sequence>
<dbReference type="Pfam" id="PF23666">
    <property type="entry name" value="Rcc01698_C"/>
    <property type="match status" value="1"/>
</dbReference>
<evidence type="ECO:0000259" key="1">
    <source>
        <dbReference type="Pfam" id="PF13550"/>
    </source>
</evidence>
<name>A0A1L3SMS3_9HYPH</name>
<evidence type="ECO:0000313" key="3">
    <source>
        <dbReference type="EMBL" id="APH70645.1"/>
    </source>
</evidence>
<feature type="domain" description="Tip attachment protein J" evidence="1">
    <location>
        <begin position="638"/>
        <end position="806"/>
    </location>
</feature>
<dbReference type="Proteomes" id="UP000182840">
    <property type="component" value="Chromosome"/>
</dbReference>
<dbReference type="RefSeq" id="WP_072602055.1">
    <property type="nucleotide sequence ID" value="NZ_CP018171.1"/>
</dbReference>
<reference evidence="4" key="1">
    <citation type="submission" date="2016-11" db="EMBL/GenBank/DDBJ databases">
        <title>Mesorhizobium oceanicum sp. nov., isolated from deep seawater in South China Sea.</title>
        <authorList>
            <person name="Fu G.-Y."/>
        </authorList>
    </citation>
    <scope>NUCLEOTIDE SEQUENCE [LARGE SCALE GENOMIC DNA]</scope>
    <source>
        <strain evidence="4">B7</strain>
    </source>
</reference>
<dbReference type="EMBL" id="CP018171">
    <property type="protein sequence ID" value="APH70645.1"/>
    <property type="molecule type" value="Genomic_DNA"/>
</dbReference>
<organism evidence="3 4">
    <name type="scientific">Aquibium oceanicum</name>
    <dbReference type="NCBI Taxonomy" id="1670800"/>
    <lineage>
        <taxon>Bacteria</taxon>
        <taxon>Pseudomonadati</taxon>
        <taxon>Pseudomonadota</taxon>
        <taxon>Alphaproteobacteria</taxon>
        <taxon>Hyphomicrobiales</taxon>
        <taxon>Phyllobacteriaceae</taxon>
        <taxon>Aquibium</taxon>
    </lineage>
</organism>
<dbReference type="OrthoDB" id="8445115at2"/>
<feature type="domain" description="Rcc01698-like C-terminal" evidence="2">
    <location>
        <begin position="908"/>
        <end position="1008"/>
    </location>
</feature>
<evidence type="ECO:0000259" key="2">
    <source>
        <dbReference type="Pfam" id="PF23666"/>
    </source>
</evidence>
<dbReference type="SUPFAM" id="SSF63825">
    <property type="entry name" value="YWTD domain"/>
    <property type="match status" value="1"/>
</dbReference>
<gene>
    <name evidence="3" type="ORF">BSQ44_04000</name>
</gene>
<protein>
    <submittedName>
        <fullName evidence="3">Uncharacterized protein</fullName>
    </submittedName>
</protein>
<dbReference type="Pfam" id="PF13550">
    <property type="entry name" value="Phage-tail_3"/>
    <property type="match status" value="1"/>
</dbReference>
<dbReference type="InterPro" id="IPR032876">
    <property type="entry name" value="J_dom"/>
</dbReference>
<proteinExistence type="predicted"/>
<evidence type="ECO:0000313" key="4">
    <source>
        <dbReference type="Proteomes" id="UP000182840"/>
    </source>
</evidence>
<dbReference type="InterPro" id="IPR056490">
    <property type="entry name" value="Rcc01698_C"/>
</dbReference>